<reference evidence="1" key="1">
    <citation type="submission" date="2021-06" db="EMBL/GenBank/DDBJ databases">
        <authorList>
            <person name="Kallberg Y."/>
            <person name="Tangrot J."/>
            <person name="Rosling A."/>
        </authorList>
    </citation>
    <scope>NUCLEOTIDE SEQUENCE</scope>
    <source>
        <strain evidence="1">87-6 pot B 2015</strain>
    </source>
</reference>
<evidence type="ECO:0000313" key="2">
    <source>
        <dbReference type="Proteomes" id="UP000789375"/>
    </source>
</evidence>
<gene>
    <name evidence="1" type="ORF">FMOSSE_LOCUS16658</name>
</gene>
<dbReference type="AlphaFoldDB" id="A0A9N9NPA8"/>
<dbReference type="Proteomes" id="UP000789375">
    <property type="component" value="Unassembled WGS sequence"/>
</dbReference>
<accession>A0A9N9NPA8</accession>
<organism evidence="1 2">
    <name type="scientific">Funneliformis mosseae</name>
    <name type="common">Endomycorrhizal fungus</name>
    <name type="synonym">Glomus mosseae</name>
    <dbReference type="NCBI Taxonomy" id="27381"/>
    <lineage>
        <taxon>Eukaryota</taxon>
        <taxon>Fungi</taxon>
        <taxon>Fungi incertae sedis</taxon>
        <taxon>Mucoromycota</taxon>
        <taxon>Glomeromycotina</taxon>
        <taxon>Glomeromycetes</taxon>
        <taxon>Glomerales</taxon>
        <taxon>Glomeraceae</taxon>
        <taxon>Funneliformis</taxon>
    </lineage>
</organism>
<proteinExistence type="predicted"/>
<feature type="non-terminal residue" evidence="1">
    <location>
        <position position="1"/>
    </location>
</feature>
<evidence type="ECO:0000313" key="1">
    <source>
        <dbReference type="EMBL" id="CAG8751284.1"/>
    </source>
</evidence>
<name>A0A9N9NPA8_FUNMO</name>
<sequence length="42" mass="4936">FLTLLSENLLLVRDGVTKPITRREENDYVFKICTHITVRCLD</sequence>
<dbReference type="EMBL" id="CAJVPP010025251">
    <property type="protein sequence ID" value="CAG8751284.1"/>
    <property type="molecule type" value="Genomic_DNA"/>
</dbReference>
<comment type="caution">
    <text evidence="1">The sequence shown here is derived from an EMBL/GenBank/DDBJ whole genome shotgun (WGS) entry which is preliminary data.</text>
</comment>
<protein>
    <submittedName>
        <fullName evidence="1">8269_t:CDS:1</fullName>
    </submittedName>
</protein>
<feature type="non-terminal residue" evidence="1">
    <location>
        <position position="42"/>
    </location>
</feature>
<keyword evidence="2" id="KW-1185">Reference proteome</keyword>